<evidence type="ECO:0000313" key="7">
    <source>
        <dbReference type="Proteomes" id="UP001442494"/>
    </source>
</evidence>
<feature type="compositionally biased region" description="Basic and acidic residues" evidence="4">
    <location>
        <begin position="616"/>
        <end position="632"/>
    </location>
</feature>
<keyword evidence="2" id="KW-0378">Hydrolase</keyword>
<dbReference type="PANTHER" id="PTHR35372:SF2">
    <property type="entry name" value="SF3 HELICASE DOMAIN-CONTAINING PROTEIN"/>
    <property type="match status" value="1"/>
</dbReference>
<dbReference type="InterPro" id="IPR014818">
    <property type="entry name" value="Phage/plasmid_primase_P4_C"/>
</dbReference>
<dbReference type="Proteomes" id="UP001442494">
    <property type="component" value="Unassembled WGS sequence"/>
</dbReference>
<keyword evidence="1" id="KW-0547">Nucleotide-binding</keyword>
<accession>A0ABV0JYF7</accession>
<dbReference type="Pfam" id="PF08706">
    <property type="entry name" value="D5_N"/>
    <property type="match status" value="1"/>
</dbReference>
<dbReference type="InterPro" id="IPR051620">
    <property type="entry name" value="ORF904-like_C"/>
</dbReference>
<evidence type="ECO:0000256" key="2">
    <source>
        <dbReference type="ARBA" id="ARBA00022801"/>
    </source>
</evidence>
<gene>
    <name evidence="6" type="ORF">NDI37_24700</name>
</gene>
<feature type="region of interest" description="Disordered" evidence="4">
    <location>
        <begin position="132"/>
        <end position="160"/>
    </location>
</feature>
<feature type="region of interest" description="Disordered" evidence="4">
    <location>
        <begin position="616"/>
        <end position="701"/>
    </location>
</feature>
<evidence type="ECO:0000256" key="4">
    <source>
        <dbReference type="SAM" id="MobiDB-lite"/>
    </source>
</evidence>
<feature type="domain" description="SF3 helicase" evidence="5">
    <location>
        <begin position="287"/>
        <end position="459"/>
    </location>
</feature>
<dbReference type="PROSITE" id="PS51206">
    <property type="entry name" value="SF3_HELICASE_1"/>
    <property type="match status" value="1"/>
</dbReference>
<dbReference type="RefSeq" id="WP_199313350.1">
    <property type="nucleotide sequence ID" value="NZ_JAMPKK010000080.1"/>
</dbReference>
<sequence length="870" mass="96313">AMAAIKADESTNAKGLLFVEGEECVEELRSVGIAGITTKGGAWSESALMALAMVLKKANVVLIYLKDNDDIGSAKAEKVLDSCTKIGLACIVIDPVAIYPDLPEKGDVVDILKVMGSAEFIRKLEEEIHRSLEERSAQETKTETESQEQQQEKKSKKIPAADKVAEEIAEEYRNRLAFNNITSSWMRYEAELPGVWSVESDNFIESIVSNILKTLEISGYGSHSYITNIVKKLRCELMQRTWDEKSANELLPFSDGVLELATGKLLPHSPGYKFTWALERTHDTNATDWSLIDEFLTHATGGNPALKEILICFANAVLVGRSDLQKFLHTIGIGGSGKGTYMRLLVDLIGISNVHSSTLEDWCGNRFEAANAYRKRLIAFWDEDKGNRQMGKFKSLTGGDWLRAEEKGKKAFQFKFDGMVAVSSNFPVFAGDNSSGMSRRIIAIPFNQGVVPSKRRDLNKDFQPQLAAFTNYLLSIPAERVTEVLLGLESVPEMDEQFWEGRIRTDSIAAWLNDCVIRDAMASTPVGNDSNNIHTLYGSYWNHCKASGTSPRASKNFSPDLLELCQKILGWTEIEKVSTRVGKVIKGLRIRGGTDGNIPTYDWTLSQAVKGAVTARDECRDGSEPLPDKDVTDSDGLSEYSDAMKKTNEESSGDGVSGKTSDTLYKDEGVDPSQSATALQGNLFDPSHNSSHNSSQYPSQKIAENAVQESGTTALQDILESAQMLINAQDGIMAMVVMSMFCNESPELWKEIWKCISPEERDRLKKLKSEAQDKAKTGDKCKVRLIRENKYEWVDATFVSAVSAPQDPQKLHCTFELASGERVDICEKNEWLLVELDDTGVLAEIDETEEIDETDFLLGEIEEGDSQSGD</sequence>
<proteinExistence type="predicted"/>
<comment type="caution">
    <text evidence="6">The sequence shown here is derived from an EMBL/GenBank/DDBJ whole genome shotgun (WGS) entry which is preliminary data.</text>
</comment>
<dbReference type="InterPro" id="IPR027417">
    <property type="entry name" value="P-loop_NTPase"/>
</dbReference>
<dbReference type="NCBIfam" id="TIGR01613">
    <property type="entry name" value="primase_Cterm"/>
    <property type="match status" value="1"/>
</dbReference>
<evidence type="ECO:0000313" key="6">
    <source>
        <dbReference type="EMBL" id="MEP0867652.1"/>
    </source>
</evidence>
<feature type="compositionally biased region" description="Basic and acidic residues" evidence="4">
    <location>
        <begin position="132"/>
        <end position="144"/>
    </location>
</feature>
<dbReference type="InterPro" id="IPR006500">
    <property type="entry name" value="Helicase_put_C_phage/plasmid"/>
</dbReference>
<evidence type="ECO:0000256" key="1">
    <source>
        <dbReference type="ARBA" id="ARBA00022741"/>
    </source>
</evidence>
<organism evidence="6 7">
    <name type="scientific">Funiculus sociatus GB2-A5</name>
    <dbReference type="NCBI Taxonomy" id="2933946"/>
    <lineage>
        <taxon>Bacteria</taxon>
        <taxon>Bacillati</taxon>
        <taxon>Cyanobacteriota</taxon>
        <taxon>Cyanophyceae</taxon>
        <taxon>Coleofasciculales</taxon>
        <taxon>Coleofasciculaceae</taxon>
        <taxon>Funiculus</taxon>
    </lineage>
</organism>
<feature type="non-terminal residue" evidence="6">
    <location>
        <position position="1"/>
    </location>
</feature>
<evidence type="ECO:0000259" key="5">
    <source>
        <dbReference type="PROSITE" id="PS51206"/>
    </source>
</evidence>
<dbReference type="InterPro" id="IPR014015">
    <property type="entry name" value="Helicase_SF3_DNA-vir"/>
</dbReference>
<dbReference type="Gene3D" id="3.40.50.300">
    <property type="entry name" value="P-loop containing nucleotide triphosphate hydrolases"/>
    <property type="match status" value="1"/>
</dbReference>
<dbReference type="Pfam" id="PF19263">
    <property type="entry name" value="DUF5906"/>
    <property type="match status" value="1"/>
</dbReference>
<name>A0ABV0JYF7_9CYAN</name>
<keyword evidence="7" id="KW-1185">Reference proteome</keyword>
<dbReference type="EMBL" id="JAMPKK010000080">
    <property type="protein sequence ID" value="MEP0867652.1"/>
    <property type="molecule type" value="Genomic_DNA"/>
</dbReference>
<dbReference type="Gene3D" id="3.40.1360.10">
    <property type="match status" value="1"/>
</dbReference>
<dbReference type="SMART" id="SM00885">
    <property type="entry name" value="D5_N"/>
    <property type="match status" value="1"/>
</dbReference>
<keyword evidence="3" id="KW-0067">ATP-binding</keyword>
<evidence type="ECO:0000256" key="3">
    <source>
        <dbReference type="ARBA" id="ARBA00022840"/>
    </source>
</evidence>
<protein>
    <submittedName>
        <fullName evidence="6">Phage/plasmid primase, P4 family</fullName>
    </submittedName>
</protein>
<dbReference type="SUPFAM" id="SSF52540">
    <property type="entry name" value="P-loop containing nucleoside triphosphate hydrolases"/>
    <property type="match status" value="1"/>
</dbReference>
<dbReference type="PANTHER" id="PTHR35372">
    <property type="entry name" value="ATP BINDING PROTEIN-RELATED"/>
    <property type="match status" value="1"/>
</dbReference>
<dbReference type="InterPro" id="IPR045455">
    <property type="entry name" value="NrS-1_pol-like_helicase"/>
</dbReference>
<reference evidence="6 7" key="1">
    <citation type="submission" date="2022-04" db="EMBL/GenBank/DDBJ databases">
        <title>Positive selection, recombination, and allopatry shape intraspecific diversity of widespread and dominant cyanobacteria.</title>
        <authorList>
            <person name="Wei J."/>
            <person name="Shu W."/>
            <person name="Hu C."/>
        </authorList>
    </citation>
    <scope>NUCLEOTIDE SEQUENCE [LARGE SCALE GENOMIC DNA]</scope>
    <source>
        <strain evidence="6 7">GB2-A5</strain>
    </source>
</reference>
<feature type="compositionally biased region" description="Polar residues" evidence="4">
    <location>
        <begin position="687"/>
        <end position="699"/>
    </location>
</feature>